<dbReference type="PATRIC" id="fig|69279.3.peg.4381"/>
<evidence type="ECO:0000256" key="1">
    <source>
        <dbReference type="ARBA" id="ARBA00022679"/>
    </source>
</evidence>
<dbReference type="InterPro" id="IPR004165">
    <property type="entry name" value="CoA_trans_fam_I"/>
</dbReference>
<evidence type="ECO:0000313" key="3">
    <source>
        <dbReference type="EMBL" id="TDR31920.1"/>
    </source>
</evidence>
<dbReference type="EMBL" id="JENY01000036">
    <property type="protein sequence ID" value="EXL01917.1"/>
    <property type="molecule type" value="Genomic_DNA"/>
</dbReference>
<sequence>MIDKTVETVAEALSGVADGATFLLGGFGAVGQATHLIEGVLETGIRDLTVVANNAGYGQVGLARLLKEGRIRKLICSYPRIVGSTVFEELYRAGRIELELVPQGTLAERMRAAGAGVPAFYTPTGAGTRLAAGKEVRHFDGRDCVLEEALSGDVALIEAWKADRWGNLTYRAAGRNFNPVCAMAARMTIAQTQHLEPLGTLDPETIVTPGIFVDRVVHIEYGSPRL</sequence>
<dbReference type="STRING" id="69279.BG36_16595"/>
<dbReference type="AlphaFoldDB" id="A0A011TDH4"/>
<dbReference type="InterPro" id="IPR037171">
    <property type="entry name" value="NagB/RpiA_transferase-like"/>
</dbReference>
<dbReference type="InterPro" id="IPR012792">
    <property type="entry name" value="3-oxoacid_CoA-transf_A"/>
</dbReference>
<accession>A0A011TDH4</accession>
<dbReference type="SUPFAM" id="SSF100950">
    <property type="entry name" value="NagB/RpiA/CoA transferase-like"/>
    <property type="match status" value="1"/>
</dbReference>
<proteinExistence type="predicted"/>
<evidence type="ECO:0000313" key="4">
    <source>
        <dbReference type="Proteomes" id="UP000019849"/>
    </source>
</evidence>
<dbReference type="Proteomes" id="UP000019849">
    <property type="component" value="Unassembled WGS sequence"/>
</dbReference>
<evidence type="ECO:0000313" key="2">
    <source>
        <dbReference type="EMBL" id="EXL01917.1"/>
    </source>
</evidence>
<keyword evidence="5" id="KW-1185">Reference proteome</keyword>
<dbReference type="Pfam" id="PF01144">
    <property type="entry name" value="CoA_trans"/>
    <property type="match status" value="1"/>
</dbReference>
<organism evidence="2 4">
    <name type="scientific">Aquamicrobium defluvii</name>
    <dbReference type="NCBI Taxonomy" id="69279"/>
    <lineage>
        <taxon>Bacteria</taxon>
        <taxon>Pseudomonadati</taxon>
        <taxon>Pseudomonadota</taxon>
        <taxon>Alphaproteobacteria</taxon>
        <taxon>Hyphomicrobiales</taxon>
        <taxon>Phyllobacteriaceae</taxon>
        <taxon>Aquamicrobium</taxon>
    </lineage>
</organism>
<evidence type="ECO:0000313" key="5">
    <source>
        <dbReference type="Proteomes" id="UP000294958"/>
    </source>
</evidence>
<comment type="caution">
    <text evidence="2">The sequence shown here is derived from an EMBL/GenBank/DDBJ whole genome shotgun (WGS) entry which is preliminary data.</text>
</comment>
<dbReference type="Gene3D" id="3.40.1080.10">
    <property type="entry name" value="Glutaconate Coenzyme A-transferase"/>
    <property type="match status" value="1"/>
</dbReference>
<dbReference type="OrthoDB" id="9777193at2"/>
<gene>
    <name evidence="2" type="ORF">BG36_16595</name>
    <name evidence="3" type="ORF">DES43_13032</name>
</gene>
<dbReference type="HOGENOM" id="CLU_019942_2_1_5"/>
<dbReference type="Proteomes" id="UP000294958">
    <property type="component" value="Unassembled WGS sequence"/>
</dbReference>
<dbReference type="SMART" id="SM00882">
    <property type="entry name" value="CoA_trans"/>
    <property type="match status" value="1"/>
</dbReference>
<dbReference type="PANTHER" id="PTHR13707:SF60">
    <property type="entry name" value="ACETATE COA-TRANSFERASE SUBUNIT ALPHA"/>
    <property type="match status" value="1"/>
</dbReference>
<dbReference type="NCBIfam" id="TIGR02429">
    <property type="entry name" value="pcaI_scoA_fam"/>
    <property type="match status" value="1"/>
</dbReference>
<protein>
    <submittedName>
        <fullName evidence="2 3">3-oxoadipate CoA-transferase</fullName>
    </submittedName>
</protein>
<reference evidence="3 5" key="2">
    <citation type="submission" date="2019-03" db="EMBL/GenBank/DDBJ databases">
        <title>Genomic Encyclopedia of Type Strains, Phase IV (KMG-IV): sequencing the most valuable type-strain genomes for metagenomic binning, comparative biology and taxonomic classification.</title>
        <authorList>
            <person name="Goeker M."/>
        </authorList>
    </citation>
    <scope>NUCLEOTIDE SEQUENCE [LARGE SCALE GENOMIC DNA]</scope>
    <source>
        <strain evidence="3 5">DSM 11603</strain>
    </source>
</reference>
<dbReference type="PANTHER" id="PTHR13707">
    <property type="entry name" value="KETOACID-COENZYME A TRANSFERASE"/>
    <property type="match status" value="1"/>
</dbReference>
<dbReference type="EMBL" id="SNZF01000030">
    <property type="protein sequence ID" value="TDR31920.1"/>
    <property type="molecule type" value="Genomic_DNA"/>
</dbReference>
<reference evidence="2 4" key="1">
    <citation type="submission" date="2014-02" db="EMBL/GenBank/DDBJ databases">
        <title>Aquamicrobium defluvii Genome sequencing.</title>
        <authorList>
            <person name="Wang X."/>
        </authorList>
    </citation>
    <scope>NUCLEOTIDE SEQUENCE [LARGE SCALE GENOMIC DNA]</scope>
    <source>
        <strain evidence="2 4">W13Z1</strain>
    </source>
</reference>
<dbReference type="GO" id="GO:0008410">
    <property type="term" value="F:CoA-transferase activity"/>
    <property type="evidence" value="ECO:0007669"/>
    <property type="project" value="InterPro"/>
</dbReference>
<keyword evidence="1 2" id="KW-0808">Transferase</keyword>
<name>A0A011TDH4_9HYPH</name>
<dbReference type="eggNOG" id="COG1788">
    <property type="taxonomic scope" value="Bacteria"/>
</dbReference>